<keyword evidence="3 9" id="KW-0934">Plastid</keyword>
<dbReference type="Gene3D" id="1.10.8.60">
    <property type="match status" value="1"/>
</dbReference>
<accession>A0A1Z1MBS1</accession>
<name>A0A1Z1MBS1_POLUR</name>
<evidence type="ECO:0000256" key="3">
    <source>
        <dbReference type="ARBA" id="ARBA00022640"/>
    </source>
</evidence>
<evidence type="ECO:0000313" key="9">
    <source>
        <dbReference type="EMBL" id="ARW63426.1"/>
    </source>
</evidence>
<proteinExistence type="inferred from homology"/>
<dbReference type="SMART" id="SM00382">
    <property type="entry name" value="AAA"/>
    <property type="match status" value="1"/>
</dbReference>
<dbReference type="InterPro" id="IPR052381">
    <property type="entry name" value="AAA_domain_protein"/>
</dbReference>
<dbReference type="GO" id="GO:0009507">
    <property type="term" value="C:chloroplast"/>
    <property type="evidence" value="ECO:0007669"/>
    <property type="project" value="UniProtKB-SubCell"/>
</dbReference>
<keyword evidence="5" id="KW-0067">ATP-binding</keyword>
<dbReference type="Pfam" id="PF00004">
    <property type="entry name" value="AAA"/>
    <property type="match status" value="1"/>
</dbReference>
<protein>
    <recommendedName>
        <fullName evidence="7">Uncharacterized AAA domain-containing protein ycf46</fullName>
    </recommendedName>
</protein>
<geneLocation type="chloroplast" evidence="9"/>
<comment type="similarity">
    <text evidence="6">Belongs to the AAA ATPase family. Highly divergent.</text>
</comment>
<evidence type="ECO:0000256" key="4">
    <source>
        <dbReference type="ARBA" id="ARBA00022741"/>
    </source>
</evidence>
<keyword evidence="2 9" id="KW-0150">Chloroplast</keyword>
<dbReference type="EMBL" id="MF101428">
    <property type="protein sequence ID" value="ARW63426.1"/>
    <property type="molecule type" value="Genomic_DNA"/>
</dbReference>
<gene>
    <name evidence="9" type="primary">ycf46</name>
</gene>
<evidence type="ECO:0000256" key="7">
    <source>
        <dbReference type="ARBA" id="ARBA00040480"/>
    </source>
</evidence>
<evidence type="ECO:0000256" key="1">
    <source>
        <dbReference type="ARBA" id="ARBA00004229"/>
    </source>
</evidence>
<dbReference type="Gene3D" id="3.40.50.300">
    <property type="entry name" value="P-loop containing nucleotide triphosphate hydrolases"/>
    <property type="match status" value="1"/>
</dbReference>
<dbReference type="GO" id="GO:0005524">
    <property type="term" value="F:ATP binding"/>
    <property type="evidence" value="ECO:0007669"/>
    <property type="project" value="UniProtKB-KW"/>
</dbReference>
<dbReference type="AlphaFoldDB" id="A0A1Z1MBS1"/>
<dbReference type="GO" id="GO:0016887">
    <property type="term" value="F:ATP hydrolysis activity"/>
    <property type="evidence" value="ECO:0007669"/>
    <property type="project" value="InterPro"/>
</dbReference>
<sequence length="485" mass="56594">MKFEKEITTILQSNNYLIYIYTEEEERLENSIVQVTKKVFQQKIEVWDFIEGYRNNTLSDCKQNPIEALNIITKTSNINTKVFLLKDFNVFINDIAINRKLKNLHYYLKKDHQYVILSGTENNIPKNMQQDITCIHLPLPNRKEIEAELTRFFYKTDFIMSNQRDNISIAYTGFSIKKIRHSISKLIINKTSTKNIIKEILNEKEKIINNKEGLKFYANNNKQTDLGGLTNLKDWLKIRTSTFTTKAYTYGIKMPKGILLVGIQGTGKSLSAAKIANEWSMPLLRLDVSKIFTGILGESENQIDRIIMTCNKMAPCILWIDEIDKIFSENTTINDSGTTQRVTNIFLTWLAEREDKVFIVATANHIDKLPIEMLRKGRFDEIFFVDLPGFKERIKIFQIHLKKVRPITWNKYNIYYLSKLSNGFSGAEIKQCISEAMYKAFYEKREFTTRDIQKSIIRTIPLIKSEKQKIVKLRQWGHNGTIKIA</sequence>
<dbReference type="InterPro" id="IPR003593">
    <property type="entry name" value="AAA+_ATPase"/>
</dbReference>
<dbReference type="PANTHER" id="PTHR42960:SF1">
    <property type="entry name" value="YCF46 PROTEIN"/>
    <property type="match status" value="1"/>
</dbReference>
<evidence type="ECO:0000259" key="8">
    <source>
        <dbReference type="SMART" id="SM00382"/>
    </source>
</evidence>
<evidence type="ECO:0000256" key="6">
    <source>
        <dbReference type="ARBA" id="ARBA00038088"/>
    </source>
</evidence>
<dbReference type="GeneID" id="33356798"/>
<organism evidence="9">
    <name type="scientific">Polysiphonia urceolata</name>
    <name type="common">Red alga</name>
    <name type="synonym">Conferva urceolata</name>
    <dbReference type="NCBI Taxonomy" id="173545"/>
    <lineage>
        <taxon>Eukaryota</taxon>
        <taxon>Rhodophyta</taxon>
        <taxon>Florideophyceae</taxon>
        <taxon>Rhodymeniophycidae</taxon>
        <taxon>Ceramiales</taxon>
        <taxon>Rhodomelaceae</taxon>
        <taxon>Polysiphonioideae</taxon>
        <taxon>Polysiphonia</taxon>
    </lineage>
</organism>
<dbReference type="SUPFAM" id="SSF52540">
    <property type="entry name" value="P-loop containing nucleoside triphosphate hydrolases"/>
    <property type="match status" value="1"/>
</dbReference>
<keyword evidence="4" id="KW-0547">Nucleotide-binding</keyword>
<evidence type="ECO:0000256" key="5">
    <source>
        <dbReference type="ARBA" id="ARBA00022840"/>
    </source>
</evidence>
<reference evidence="9" key="1">
    <citation type="journal article" date="2017" name="J. Phycol.">
        <title>Analysis of chloroplast genomes and a supermatrix inform reclassification of the Rhodomelaceae (Rhodophyta).</title>
        <authorList>
            <person name="Diaz-Tapia P."/>
            <person name="Maggs C.A."/>
            <person name="West J.A."/>
            <person name="Verbruggen H."/>
        </authorList>
    </citation>
    <scope>NUCLEOTIDE SEQUENCE</scope>
    <source>
        <strain evidence="9">PD550</strain>
    </source>
</reference>
<dbReference type="InterPro" id="IPR027417">
    <property type="entry name" value="P-loop_NTPase"/>
</dbReference>
<evidence type="ECO:0000256" key="2">
    <source>
        <dbReference type="ARBA" id="ARBA00022528"/>
    </source>
</evidence>
<dbReference type="InterPro" id="IPR003959">
    <property type="entry name" value="ATPase_AAA_core"/>
</dbReference>
<feature type="domain" description="AAA+ ATPase" evidence="8">
    <location>
        <begin position="254"/>
        <end position="389"/>
    </location>
</feature>
<dbReference type="PANTHER" id="PTHR42960">
    <property type="entry name" value="YCF46 PROTEIN"/>
    <property type="match status" value="1"/>
</dbReference>
<dbReference type="RefSeq" id="YP_009394864.1">
    <property type="nucleotide sequence ID" value="NC_035275.1"/>
</dbReference>
<comment type="subcellular location">
    <subcellularLocation>
        <location evidence="1">Plastid</location>
        <location evidence="1">Chloroplast</location>
    </subcellularLocation>
</comment>